<name>A0A8I2YE64_9AGAM</name>
<organism evidence="1 2">
    <name type="scientific">Boletus reticuloceps</name>
    <dbReference type="NCBI Taxonomy" id="495285"/>
    <lineage>
        <taxon>Eukaryota</taxon>
        <taxon>Fungi</taxon>
        <taxon>Dikarya</taxon>
        <taxon>Basidiomycota</taxon>
        <taxon>Agaricomycotina</taxon>
        <taxon>Agaricomycetes</taxon>
        <taxon>Agaricomycetidae</taxon>
        <taxon>Boletales</taxon>
        <taxon>Boletineae</taxon>
        <taxon>Boletaceae</taxon>
        <taxon>Boletoideae</taxon>
        <taxon>Boletus</taxon>
    </lineage>
</organism>
<evidence type="ECO:0000313" key="2">
    <source>
        <dbReference type="Proteomes" id="UP000683000"/>
    </source>
</evidence>
<dbReference type="Proteomes" id="UP000683000">
    <property type="component" value="Unassembled WGS sequence"/>
</dbReference>
<keyword evidence="2" id="KW-1185">Reference proteome</keyword>
<dbReference type="OrthoDB" id="2690833at2759"/>
<evidence type="ECO:0000313" key="1">
    <source>
        <dbReference type="EMBL" id="KAG6370245.1"/>
    </source>
</evidence>
<gene>
    <name evidence="1" type="ORF">JVT61DRAFT_12404</name>
</gene>
<accession>A0A8I2YE64</accession>
<protein>
    <submittedName>
        <fullName evidence="1">Uncharacterized protein</fullName>
    </submittedName>
</protein>
<dbReference type="EMBL" id="JAGFBS010000055">
    <property type="protein sequence ID" value="KAG6370245.1"/>
    <property type="molecule type" value="Genomic_DNA"/>
</dbReference>
<comment type="caution">
    <text evidence="1">The sequence shown here is derived from an EMBL/GenBank/DDBJ whole genome shotgun (WGS) entry which is preliminary data.</text>
</comment>
<dbReference type="AlphaFoldDB" id="A0A8I2YE64"/>
<sequence>MKRGLQLISIVGFKALVKGKVMLHAPGTFNKQVGKVTTSEHSFSDQKWGDTTRGITRAVEHCSNTQIAQIHEKAQLLAGKLEPDAGDKSVALETTKDEYARMCE</sequence>
<proteinExistence type="predicted"/>
<reference evidence="1" key="1">
    <citation type="submission" date="2021-03" db="EMBL/GenBank/DDBJ databases">
        <title>Evolutionary innovations through gain and loss of genes in the ectomycorrhizal Boletales.</title>
        <authorList>
            <person name="Wu G."/>
            <person name="Miyauchi S."/>
            <person name="Morin E."/>
            <person name="Yang Z.-L."/>
            <person name="Xu J."/>
            <person name="Martin F.M."/>
        </authorList>
    </citation>
    <scope>NUCLEOTIDE SEQUENCE</scope>
    <source>
        <strain evidence="1">BR01</strain>
    </source>
</reference>